<dbReference type="GO" id="GO:0006357">
    <property type="term" value="P:regulation of transcription by RNA polymerase II"/>
    <property type="evidence" value="ECO:0007669"/>
    <property type="project" value="TreeGrafter"/>
</dbReference>
<dbReference type="PANTHER" id="PTHR22881:SF27">
    <property type="entry name" value="BROMODOMAIN CONTAINING 7_9"/>
    <property type="match status" value="1"/>
</dbReference>
<dbReference type="InterPro" id="IPR001487">
    <property type="entry name" value="Bromodomain"/>
</dbReference>
<evidence type="ECO:0000259" key="7">
    <source>
        <dbReference type="Pfam" id="PF00439"/>
    </source>
</evidence>
<dbReference type="GO" id="GO:0005634">
    <property type="term" value="C:nucleus"/>
    <property type="evidence" value="ECO:0007669"/>
    <property type="project" value="UniProtKB-SubCell"/>
</dbReference>
<dbReference type="Gene3D" id="1.20.920.10">
    <property type="entry name" value="Bromodomain-like"/>
    <property type="match status" value="1"/>
</dbReference>
<feature type="region of interest" description="Disordered" evidence="6">
    <location>
        <begin position="123"/>
        <end position="238"/>
    </location>
</feature>
<name>A0A1I7WSA8_HETBA</name>
<feature type="compositionally biased region" description="Basic and acidic residues" evidence="6">
    <location>
        <begin position="203"/>
        <end position="212"/>
    </location>
</feature>
<organism evidence="8 9">
    <name type="scientific">Heterorhabditis bacteriophora</name>
    <name type="common">Entomopathogenic nematode worm</name>
    <dbReference type="NCBI Taxonomy" id="37862"/>
    <lineage>
        <taxon>Eukaryota</taxon>
        <taxon>Metazoa</taxon>
        <taxon>Ecdysozoa</taxon>
        <taxon>Nematoda</taxon>
        <taxon>Chromadorea</taxon>
        <taxon>Rhabditida</taxon>
        <taxon>Rhabditina</taxon>
        <taxon>Rhabditomorpha</taxon>
        <taxon>Strongyloidea</taxon>
        <taxon>Heterorhabditidae</taxon>
        <taxon>Heterorhabditis</taxon>
    </lineage>
</organism>
<comment type="subcellular location">
    <subcellularLocation>
        <location evidence="1">Nucleus</location>
    </subcellularLocation>
</comment>
<dbReference type="PANTHER" id="PTHR22881">
    <property type="entry name" value="BROMODOMAIN CONTAINING PROTEIN"/>
    <property type="match status" value="1"/>
</dbReference>
<accession>A0A1I7WSA8</accession>
<evidence type="ECO:0000313" key="9">
    <source>
        <dbReference type="WBParaSite" id="Hba_07971"/>
    </source>
</evidence>
<keyword evidence="4" id="KW-0804">Transcription</keyword>
<reference evidence="9" key="1">
    <citation type="submission" date="2016-11" db="UniProtKB">
        <authorList>
            <consortium name="WormBaseParasite"/>
        </authorList>
    </citation>
    <scope>IDENTIFICATION</scope>
</reference>
<feature type="compositionally biased region" description="Acidic residues" evidence="6">
    <location>
        <begin position="175"/>
        <end position="187"/>
    </location>
</feature>
<proteinExistence type="predicted"/>
<dbReference type="InterPro" id="IPR036427">
    <property type="entry name" value="Bromodomain-like_sf"/>
</dbReference>
<dbReference type="Pfam" id="PF12024">
    <property type="entry name" value="DUF3512"/>
    <property type="match status" value="1"/>
</dbReference>
<evidence type="ECO:0000256" key="3">
    <source>
        <dbReference type="ARBA" id="ARBA00023117"/>
    </source>
</evidence>
<keyword evidence="2" id="KW-0805">Transcription regulation</keyword>
<evidence type="ECO:0000256" key="4">
    <source>
        <dbReference type="ARBA" id="ARBA00023163"/>
    </source>
</evidence>
<keyword evidence="5" id="KW-0539">Nucleus</keyword>
<dbReference type="Proteomes" id="UP000095283">
    <property type="component" value="Unplaced"/>
</dbReference>
<protein>
    <submittedName>
        <fullName evidence="9">Bromo domain-containing protein</fullName>
    </submittedName>
</protein>
<evidence type="ECO:0000256" key="1">
    <source>
        <dbReference type="ARBA" id="ARBA00004123"/>
    </source>
</evidence>
<feature type="domain" description="Bromo" evidence="7">
    <location>
        <begin position="249"/>
        <end position="292"/>
    </location>
</feature>
<dbReference type="SUPFAM" id="SSF47370">
    <property type="entry name" value="Bromodomain"/>
    <property type="match status" value="1"/>
</dbReference>
<dbReference type="InterPro" id="IPR051831">
    <property type="entry name" value="Bromodomain_contain_prot"/>
</dbReference>
<dbReference type="AlphaFoldDB" id="A0A1I7WSA8"/>
<evidence type="ECO:0000256" key="5">
    <source>
        <dbReference type="ARBA" id="ARBA00023242"/>
    </source>
</evidence>
<evidence type="ECO:0000256" key="6">
    <source>
        <dbReference type="SAM" id="MobiDB-lite"/>
    </source>
</evidence>
<sequence length="586" mass="65525">MEYSGRDPGENGENMENNNYIELKGLSSSLRFMAYSLEMGSYGAVGVTEDQLIEGKRTGATRFINKACHKTANDSPKVLRINCDSRANKIIIPEYFLAEDVVIKRTVTQHIFIAMTDDERVERRSMVGAPPTSARRVSSLKISRSTPRSAAKFGKRKKDDESEDDSSSDKHENESEAGDQIEEDSGDDHDGNEVPGRPKRKATAMEEAHGGEETAVEVKSPTPPPVQESPEPVIKTPSIGKYSPLQLMCDHILRKVMSKDPEEYFAFPVTPAMAPDYHTIISQPMDFSKIRYIISPQLAFPLLHGITFRNSTSDTYFILYHLQIRLVIVFHNNIIIQDWIINETENFGIAYKKNIIRLSGQSTISYLNYGPFCSFAPQYDSTWATLTKRDSDLLLRTYGDRSTVSDVMSLRNMVTDAGAHFIKVVDDLLDTLTDGEHSRTIQCLENKNDKVEPKENVEDIAELINELESLENLGVDVGFLEDVRLKLGLAKPTDLQAQLDANGRAVLDLARMQHQRLSQPPPITLTKVAQPSLLETQLAANVQQQLANQVAMHAQPNQIVTAPAIHDAIGIHDEFDMDILGEFFVT</sequence>
<dbReference type="Pfam" id="PF00439">
    <property type="entry name" value="Bromodomain"/>
    <property type="match status" value="1"/>
</dbReference>
<dbReference type="InterPro" id="IPR021900">
    <property type="entry name" value="DUF3512"/>
</dbReference>
<evidence type="ECO:0000313" key="8">
    <source>
        <dbReference type="Proteomes" id="UP000095283"/>
    </source>
</evidence>
<dbReference type="WBParaSite" id="Hba_07971">
    <property type="protein sequence ID" value="Hba_07971"/>
    <property type="gene ID" value="Hba_07971"/>
</dbReference>
<keyword evidence="8" id="KW-1185">Reference proteome</keyword>
<keyword evidence="3" id="KW-0103">Bromodomain</keyword>
<evidence type="ECO:0000256" key="2">
    <source>
        <dbReference type="ARBA" id="ARBA00023015"/>
    </source>
</evidence>